<sequence>MALTGAADLLTYLLAAGEREARTVPARRGAMTVNAMPPCRPRNWQG</sequence>
<evidence type="ECO:0000313" key="1">
    <source>
        <dbReference type="EMBL" id="GLV53160.1"/>
    </source>
</evidence>
<protein>
    <submittedName>
        <fullName evidence="1">Uncharacterized protein</fullName>
    </submittedName>
</protein>
<accession>A0ABQ6FLA3</accession>
<dbReference type="EMBL" id="BSRI01000001">
    <property type="protein sequence ID" value="GLV53160.1"/>
    <property type="molecule type" value="Genomic_DNA"/>
</dbReference>
<proteinExistence type="predicted"/>
<gene>
    <name evidence="1" type="ORF">KDH_00150</name>
</gene>
<comment type="caution">
    <text evidence="1">The sequence shown here is derived from an EMBL/GenBank/DDBJ whole genome shotgun (WGS) entry which is preliminary data.</text>
</comment>
<name>A0ABQ6FLA3_9CHLR</name>
<organism evidence="1 2">
    <name type="scientific">Dictyobacter halimunensis</name>
    <dbReference type="NCBI Taxonomy" id="3026934"/>
    <lineage>
        <taxon>Bacteria</taxon>
        <taxon>Bacillati</taxon>
        <taxon>Chloroflexota</taxon>
        <taxon>Ktedonobacteria</taxon>
        <taxon>Ktedonobacterales</taxon>
        <taxon>Dictyobacteraceae</taxon>
        <taxon>Dictyobacter</taxon>
    </lineage>
</organism>
<reference evidence="1 2" key="1">
    <citation type="submission" date="2023-02" db="EMBL/GenBank/DDBJ databases">
        <title>Dictyobacter halimunensis sp. nov., a new member of the class Ktedonobacteria from forest soil in a geothermal area.</title>
        <authorList>
            <person name="Rachmania M.K."/>
            <person name="Ningsih F."/>
            <person name="Sakai Y."/>
            <person name="Yabe S."/>
            <person name="Yokota A."/>
            <person name="Sjamsuridzal W."/>
        </authorList>
    </citation>
    <scope>NUCLEOTIDE SEQUENCE [LARGE SCALE GENOMIC DNA]</scope>
    <source>
        <strain evidence="1 2">S3.2.2.5</strain>
    </source>
</reference>
<keyword evidence="2" id="KW-1185">Reference proteome</keyword>
<dbReference type="Proteomes" id="UP001344906">
    <property type="component" value="Unassembled WGS sequence"/>
</dbReference>
<evidence type="ECO:0000313" key="2">
    <source>
        <dbReference type="Proteomes" id="UP001344906"/>
    </source>
</evidence>